<dbReference type="OrthoDB" id="4547053at2"/>
<keyword evidence="2" id="KW-1185">Reference proteome</keyword>
<sequence length="134" mass="15196">MTTYRLDLPWTKPPLSMNDRRNHFAHARIVKQIRNTVHLLAIAAHLPRDCEHVTVQLHYAPRDERRRDTDNLVATLKPMCDALAKGTTAHPGYGLVEDDTPMWMSKPEPIIHPKTGTGVGEMWLEIEVEIGVDG</sequence>
<evidence type="ECO:0000313" key="1">
    <source>
        <dbReference type="EMBL" id="RPA65963.1"/>
    </source>
</evidence>
<dbReference type="GO" id="GO:0000287">
    <property type="term" value="F:magnesium ion binding"/>
    <property type="evidence" value="ECO:0007669"/>
    <property type="project" value="InterPro"/>
</dbReference>
<organism evidence="1 2">
    <name type="scientific">Gordonia oryzae</name>
    <dbReference type="NCBI Taxonomy" id="2487349"/>
    <lineage>
        <taxon>Bacteria</taxon>
        <taxon>Bacillati</taxon>
        <taxon>Actinomycetota</taxon>
        <taxon>Actinomycetes</taxon>
        <taxon>Mycobacteriales</taxon>
        <taxon>Gordoniaceae</taxon>
        <taxon>Gordonia</taxon>
    </lineage>
</organism>
<dbReference type="AlphaFoldDB" id="A0A3N4GSL4"/>
<dbReference type="GO" id="GO:0006281">
    <property type="term" value="P:DNA repair"/>
    <property type="evidence" value="ECO:0007669"/>
    <property type="project" value="InterPro"/>
</dbReference>
<accession>A0A3N4GSL4</accession>
<dbReference type="InterPro" id="IPR036614">
    <property type="entry name" value="RusA-like_sf"/>
</dbReference>
<evidence type="ECO:0000313" key="2">
    <source>
        <dbReference type="Proteomes" id="UP000267536"/>
    </source>
</evidence>
<comment type="caution">
    <text evidence="1">The sequence shown here is derived from an EMBL/GenBank/DDBJ whole genome shotgun (WGS) entry which is preliminary data.</text>
</comment>
<reference evidence="1 2" key="1">
    <citation type="submission" date="2018-11" db="EMBL/GenBank/DDBJ databases">
        <title>Draft genome sequence of Gordonia sp. RS15-1S isolated from rice stems.</title>
        <authorList>
            <person name="Muangham S."/>
        </authorList>
    </citation>
    <scope>NUCLEOTIDE SEQUENCE [LARGE SCALE GENOMIC DNA]</scope>
    <source>
        <strain evidence="1 2">RS15-1S</strain>
    </source>
</reference>
<dbReference type="SUPFAM" id="SSF103084">
    <property type="entry name" value="Holliday junction resolvase RusA"/>
    <property type="match status" value="1"/>
</dbReference>
<protein>
    <submittedName>
        <fullName evidence="1">Uncharacterized protein</fullName>
    </submittedName>
</protein>
<name>A0A3N4GSL4_9ACTN</name>
<proteinExistence type="predicted"/>
<dbReference type="GO" id="GO:0006310">
    <property type="term" value="P:DNA recombination"/>
    <property type="evidence" value="ECO:0007669"/>
    <property type="project" value="InterPro"/>
</dbReference>
<dbReference type="EMBL" id="RKMH01000002">
    <property type="protein sequence ID" value="RPA65963.1"/>
    <property type="molecule type" value="Genomic_DNA"/>
</dbReference>
<dbReference type="Gene3D" id="3.30.1330.70">
    <property type="entry name" value="Holliday junction resolvase RusA"/>
    <property type="match status" value="1"/>
</dbReference>
<dbReference type="Proteomes" id="UP000267536">
    <property type="component" value="Unassembled WGS sequence"/>
</dbReference>
<gene>
    <name evidence="1" type="ORF">EF294_03350</name>
</gene>